<evidence type="ECO:0000256" key="2">
    <source>
        <dbReference type="ARBA" id="ARBA00022598"/>
    </source>
</evidence>
<dbReference type="OrthoDB" id="9810191at2"/>
<dbReference type="CDD" id="cd07957">
    <property type="entry name" value="Anticodon_Ia_Met"/>
    <property type="match status" value="1"/>
</dbReference>
<comment type="function">
    <text evidence="1 7">Is required not only for elongation of protein synthesis but also for the initiation of all mRNA translation through initiator tRNA(fMet) aminoacylation.</text>
</comment>
<dbReference type="AlphaFoldDB" id="D6Z4U2"/>
<evidence type="ECO:0000313" key="11">
    <source>
        <dbReference type="Proteomes" id="UP000001508"/>
    </source>
</evidence>
<feature type="binding site" evidence="7">
    <location>
        <position position="142"/>
    </location>
    <ligand>
        <name>Zn(2+)</name>
        <dbReference type="ChEBI" id="CHEBI:29105"/>
    </ligand>
</feature>
<dbReference type="InterPro" id="IPR041872">
    <property type="entry name" value="Anticodon_Met"/>
</dbReference>
<comment type="similarity">
    <text evidence="7">Belongs to the class-I aminoacyl-tRNA synthetase family. MetG type 2A subfamily.</text>
</comment>
<gene>
    <name evidence="7" type="primary">metG</name>
    <name evidence="10" type="ordered locus">DaAHT2_1887</name>
</gene>
<dbReference type="eggNOG" id="COG0143">
    <property type="taxonomic scope" value="Bacteria"/>
</dbReference>
<feature type="domain" description="Methionyl-tRNA synthetase anticodon-binding" evidence="9">
    <location>
        <begin position="369"/>
        <end position="505"/>
    </location>
</feature>
<evidence type="ECO:0000256" key="5">
    <source>
        <dbReference type="ARBA" id="ARBA00022917"/>
    </source>
</evidence>
<keyword evidence="7" id="KW-0862">Zinc</keyword>
<dbReference type="RefSeq" id="WP_013164090.1">
    <property type="nucleotide sequence ID" value="NC_014216.1"/>
</dbReference>
<dbReference type="PANTHER" id="PTHR43326:SF1">
    <property type="entry name" value="METHIONINE--TRNA LIGASE, MITOCHONDRIAL"/>
    <property type="match status" value="1"/>
</dbReference>
<reference evidence="11" key="1">
    <citation type="submission" date="2010-02" db="EMBL/GenBank/DDBJ databases">
        <title>Complete sequence of Desulfurivibrio alkaliphilus AHT2.</title>
        <authorList>
            <consortium name="US DOE Joint Genome Institute"/>
            <person name="Pitluck S."/>
            <person name="Chertkov O."/>
            <person name="Detter J.C."/>
            <person name="Han C."/>
            <person name="Tapia R."/>
            <person name="Larimer F."/>
            <person name="Land M."/>
            <person name="Hauser L."/>
            <person name="Kyrpides N."/>
            <person name="Mikhailova N."/>
            <person name="Sorokin D.Y."/>
            <person name="Muyzer G."/>
            <person name="Woyke T."/>
        </authorList>
    </citation>
    <scope>NUCLEOTIDE SEQUENCE [LARGE SCALE GENOMIC DNA]</scope>
    <source>
        <strain evidence="11">DSM 19089 / UNIQEM U267 / AHT2</strain>
    </source>
</reference>
<keyword evidence="7" id="KW-0479">Metal-binding</keyword>
<dbReference type="Proteomes" id="UP000001508">
    <property type="component" value="Chromosome"/>
</dbReference>
<dbReference type="GO" id="GO:0005524">
    <property type="term" value="F:ATP binding"/>
    <property type="evidence" value="ECO:0007669"/>
    <property type="project" value="UniProtKB-UniRule"/>
</dbReference>
<comment type="caution">
    <text evidence="7">Lacks conserved residue(s) required for the propagation of feature annotation.</text>
</comment>
<dbReference type="PRINTS" id="PR01041">
    <property type="entry name" value="TRNASYNTHMET"/>
</dbReference>
<comment type="subunit">
    <text evidence="7">Monomer.</text>
</comment>
<dbReference type="STRING" id="589865.DaAHT2_1887"/>
<evidence type="ECO:0000259" key="9">
    <source>
        <dbReference type="Pfam" id="PF19303"/>
    </source>
</evidence>
<dbReference type="Pfam" id="PF19303">
    <property type="entry name" value="Anticodon_3"/>
    <property type="match status" value="1"/>
</dbReference>
<evidence type="ECO:0000256" key="3">
    <source>
        <dbReference type="ARBA" id="ARBA00022741"/>
    </source>
</evidence>
<dbReference type="SUPFAM" id="SSF47323">
    <property type="entry name" value="Anticodon-binding domain of a subclass of class I aminoacyl-tRNA synthetases"/>
    <property type="match status" value="1"/>
</dbReference>
<organism evidence="10 11">
    <name type="scientific">Desulfurivibrio alkaliphilus (strain DSM 19089 / UNIQEM U267 / AHT2)</name>
    <dbReference type="NCBI Taxonomy" id="589865"/>
    <lineage>
        <taxon>Bacteria</taxon>
        <taxon>Pseudomonadati</taxon>
        <taxon>Thermodesulfobacteriota</taxon>
        <taxon>Desulfobulbia</taxon>
        <taxon>Desulfobulbales</taxon>
        <taxon>Desulfobulbaceae</taxon>
        <taxon>Desulfurivibrio</taxon>
    </lineage>
</organism>
<dbReference type="EMBL" id="CP001940">
    <property type="protein sequence ID" value="ADH86567.1"/>
    <property type="molecule type" value="Genomic_DNA"/>
</dbReference>
<dbReference type="PANTHER" id="PTHR43326">
    <property type="entry name" value="METHIONYL-TRNA SYNTHETASE"/>
    <property type="match status" value="1"/>
</dbReference>
<feature type="binding site" evidence="7">
    <location>
        <position position="125"/>
    </location>
    <ligand>
        <name>Zn(2+)</name>
        <dbReference type="ChEBI" id="CHEBI:29105"/>
    </ligand>
</feature>
<dbReference type="InterPro" id="IPR014758">
    <property type="entry name" value="Met-tRNA_synth"/>
</dbReference>
<keyword evidence="6 7" id="KW-0030">Aminoacyl-tRNA synthetase</keyword>
<dbReference type="Gene3D" id="1.10.730.10">
    <property type="entry name" value="Isoleucyl-tRNA Synthetase, Domain 1"/>
    <property type="match status" value="1"/>
</dbReference>
<proteinExistence type="inferred from homology"/>
<keyword evidence="3 7" id="KW-0547">Nucleotide-binding</keyword>
<dbReference type="CDD" id="cd00814">
    <property type="entry name" value="MetRS_core"/>
    <property type="match status" value="1"/>
</dbReference>
<dbReference type="FunCoup" id="D6Z4U2">
    <property type="interactions" value="468"/>
</dbReference>
<dbReference type="KEGG" id="dak:DaAHT2_1887"/>
<dbReference type="GO" id="GO:0006431">
    <property type="term" value="P:methionyl-tRNA aminoacylation"/>
    <property type="evidence" value="ECO:0007669"/>
    <property type="project" value="UniProtKB-UniRule"/>
</dbReference>
<sequence>MTLYLTTPIFYVNAQPHLGHAYTAVVADTVSRFNRLDGREVFLQTGTDEHGDKIAQAAATAGTEARDYVDRISAMFRAAWPPLLVEPDNFIRTTDPHHVAVVQQILQKVYDRGDIYFSDYDGLYCKGCERFLTEKELVDGKCPDHLTAPEQVAEQNYFFAMSRYQQWLIDHIKANPEFITPERYRNEVLSFLSEPLEDLCISRPVSRLAWGIPLPFDQRFVTYVWFDALINYVSGIGYPDGPDFARRWAGAEHLIAKDILKPHAIFWPTMLKAMGLEPYRRLHVHGYWNVGETKMSKSIGNVVRPEEMVAAFGADTIRYFLLREMSFGLDSSYSDEAVLARRNSDLANDLGNLFARSLTMVKNFADSQVPAPGPLNDEDRELRDAALAMLAEYRRQMQAWSFRQALEAVWEVIGRANRYIVHNAPWELAKDPAQAQRLATVLNTLLETLRCITCALKPVMPAAAGKMSLALGLPPEGRLAEQQSWGLLPVGNTVTLGENMFPRIKAPGKK</sequence>
<dbReference type="SUPFAM" id="SSF52374">
    <property type="entry name" value="Nucleotidylyl transferase"/>
    <property type="match status" value="1"/>
</dbReference>
<dbReference type="Pfam" id="PF09334">
    <property type="entry name" value="tRNA-synt_1g"/>
    <property type="match status" value="2"/>
</dbReference>
<dbReference type="GO" id="GO:0005737">
    <property type="term" value="C:cytoplasm"/>
    <property type="evidence" value="ECO:0007669"/>
    <property type="project" value="UniProtKB-SubCell"/>
</dbReference>
<evidence type="ECO:0000313" key="10">
    <source>
        <dbReference type="EMBL" id="ADH86567.1"/>
    </source>
</evidence>
<keyword evidence="5 7" id="KW-0648">Protein biosynthesis</keyword>
<dbReference type="GO" id="GO:0046872">
    <property type="term" value="F:metal ion binding"/>
    <property type="evidence" value="ECO:0007669"/>
    <property type="project" value="UniProtKB-KW"/>
</dbReference>
<dbReference type="NCBIfam" id="NF008900">
    <property type="entry name" value="PRK12267.1"/>
    <property type="match status" value="1"/>
</dbReference>
<evidence type="ECO:0000256" key="6">
    <source>
        <dbReference type="ARBA" id="ARBA00023146"/>
    </source>
</evidence>
<keyword evidence="4 7" id="KW-0067">ATP-binding</keyword>
<dbReference type="Gene3D" id="3.40.50.620">
    <property type="entry name" value="HUPs"/>
    <property type="match status" value="1"/>
</dbReference>
<keyword evidence="11" id="KW-1185">Reference proteome</keyword>
<dbReference type="NCBIfam" id="TIGR00398">
    <property type="entry name" value="metG"/>
    <property type="match status" value="1"/>
</dbReference>
<feature type="binding site" evidence="7">
    <location>
        <position position="145"/>
    </location>
    <ligand>
        <name>Zn(2+)</name>
        <dbReference type="ChEBI" id="CHEBI:29105"/>
    </ligand>
</feature>
<keyword evidence="7" id="KW-0963">Cytoplasm</keyword>
<comment type="catalytic activity">
    <reaction evidence="7">
        <text>tRNA(Met) + L-methionine + ATP = L-methionyl-tRNA(Met) + AMP + diphosphate</text>
        <dbReference type="Rhea" id="RHEA:13481"/>
        <dbReference type="Rhea" id="RHEA-COMP:9667"/>
        <dbReference type="Rhea" id="RHEA-COMP:9698"/>
        <dbReference type="ChEBI" id="CHEBI:30616"/>
        <dbReference type="ChEBI" id="CHEBI:33019"/>
        <dbReference type="ChEBI" id="CHEBI:57844"/>
        <dbReference type="ChEBI" id="CHEBI:78442"/>
        <dbReference type="ChEBI" id="CHEBI:78530"/>
        <dbReference type="ChEBI" id="CHEBI:456215"/>
        <dbReference type="EC" id="6.1.1.10"/>
    </reaction>
</comment>
<evidence type="ECO:0000259" key="8">
    <source>
        <dbReference type="Pfam" id="PF09334"/>
    </source>
</evidence>
<feature type="binding site" evidence="7">
    <location>
        <position position="128"/>
    </location>
    <ligand>
        <name>Zn(2+)</name>
        <dbReference type="ChEBI" id="CHEBI:29105"/>
    </ligand>
</feature>
<dbReference type="HAMAP" id="MF_01228">
    <property type="entry name" value="Met_tRNA_synth_type2"/>
    <property type="match status" value="1"/>
</dbReference>
<dbReference type="InterPro" id="IPR014729">
    <property type="entry name" value="Rossmann-like_a/b/a_fold"/>
</dbReference>
<comment type="cofactor">
    <cofactor evidence="7">
        <name>Zn(2+)</name>
        <dbReference type="ChEBI" id="CHEBI:29105"/>
    </cofactor>
    <text evidence="7">Binds 1 zinc ion per subunit.</text>
</comment>
<accession>D6Z4U2</accession>
<feature type="domain" description="Methionyl/Leucyl tRNA synthetase" evidence="8">
    <location>
        <begin position="149"/>
        <end position="357"/>
    </location>
</feature>
<dbReference type="InterPro" id="IPR033911">
    <property type="entry name" value="MetRS_core"/>
</dbReference>
<dbReference type="InterPro" id="IPR009080">
    <property type="entry name" value="tRNAsynth_Ia_anticodon-bd"/>
</dbReference>
<feature type="domain" description="Methionyl/Leucyl tRNA synthetase" evidence="8">
    <location>
        <begin position="4"/>
        <end position="144"/>
    </location>
</feature>
<name>D6Z4U2_DESAT</name>
<evidence type="ECO:0000256" key="7">
    <source>
        <dbReference type="HAMAP-Rule" id="MF_01228"/>
    </source>
</evidence>
<dbReference type="InParanoid" id="D6Z4U2"/>
<dbReference type="GO" id="GO:0004825">
    <property type="term" value="F:methionine-tRNA ligase activity"/>
    <property type="evidence" value="ECO:0007669"/>
    <property type="project" value="UniProtKB-UniRule"/>
</dbReference>
<dbReference type="EC" id="6.1.1.10" evidence="7"/>
<dbReference type="HOGENOM" id="CLU_009710_9_4_7"/>
<comment type="subcellular location">
    <subcellularLocation>
        <location evidence="7">Cytoplasm</location>
    </subcellularLocation>
</comment>
<dbReference type="FunFam" id="2.170.220.10:FF:000003">
    <property type="entry name" value="Methionine--tRNA ligase"/>
    <property type="match status" value="1"/>
</dbReference>
<evidence type="ECO:0000256" key="4">
    <source>
        <dbReference type="ARBA" id="ARBA00022840"/>
    </source>
</evidence>
<feature type="short sequence motif" description="'HIGH' region" evidence="7">
    <location>
        <begin position="10"/>
        <end position="20"/>
    </location>
</feature>
<dbReference type="Gene3D" id="2.170.220.10">
    <property type="match status" value="1"/>
</dbReference>
<evidence type="ECO:0000256" key="1">
    <source>
        <dbReference type="ARBA" id="ARBA00003314"/>
    </source>
</evidence>
<feature type="short sequence motif" description="'KMSKS' region" evidence="7">
    <location>
        <begin position="294"/>
        <end position="298"/>
    </location>
</feature>
<dbReference type="InterPro" id="IPR023457">
    <property type="entry name" value="Met-tRNA_synth_2"/>
</dbReference>
<dbReference type="InterPro" id="IPR015413">
    <property type="entry name" value="Methionyl/Leucyl_tRNA_Synth"/>
</dbReference>
<keyword evidence="2 7" id="KW-0436">Ligase</keyword>
<protein>
    <recommendedName>
        <fullName evidence="7">Methionine--tRNA ligase</fullName>
        <ecNumber evidence="7">6.1.1.10</ecNumber>
    </recommendedName>
    <alternativeName>
        <fullName evidence="7">Methionyl-tRNA synthetase</fullName>
        <shortName evidence="7">MetRS</shortName>
    </alternativeName>
</protein>